<proteinExistence type="predicted"/>
<evidence type="ECO:0000313" key="2">
    <source>
        <dbReference type="EMBL" id="MXO66483.1"/>
    </source>
</evidence>
<keyword evidence="3" id="KW-1185">Reference proteome</keyword>
<reference evidence="2 3" key="1">
    <citation type="submission" date="2019-12" db="EMBL/GenBank/DDBJ databases">
        <title>Genomic-based taxomic classification of the family Erythrobacteraceae.</title>
        <authorList>
            <person name="Xu L."/>
        </authorList>
    </citation>
    <scope>NUCLEOTIDE SEQUENCE [LARGE SCALE GENOMIC DNA]</scope>
    <source>
        <strain evidence="2 3">LMG 29518</strain>
    </source>
</reference>
<dbReference type="EMBL" id="WTYT01000005">
    <property type="protein sequence ID" value="MXO66483.1"/>
    <property type="molecule type" value="Genomic_DNA"/>
</dbReference>
<evidence type="ECO:0000256" key="1">
    <source>
        <dbReference type="SAM" id="MobiDB-lite"/>
    </source>
</evidence>
<protein>
    <submittedName>
        <fullName evidence="2">Uncharacterized protein</fullName>
    </submittedName>
</protein>
<evidence type="ECO:0000313" key="3">
    <source>
        <dbReference type="Proteomes" id="UP000438476"/>
    </source>
</evidence>
<comment type="caution">
    <text evidence="2">The sequence shown here is derived from an EMBL/GenBank/DDBJ whole genome shotgun (WGS) entry which is preliminary data.</text>
</comment>
<sequence>MTAVSGVSAQQSSAQSGTQVSETSDAESVIPESSAKKSLIAKAPDGTVPIIILPPDLHSRKLTSDPGKTGSSGGSQEAKDLSAGEAPTAAKQDQKPSAADTDTGGTEQGSSPTPPRARTDADSTEETAALIAARRAQAEQARRRASPDAPKRLPGASEKDGYRYFTRAGFNPSLPEKVSTFLKGCPVDKDAQDASKRTKECFVSTDSSDRASVLSRRTGNWWGFSAQNIARSSVYYRSGYLLRLNDKNQVSAYLPVLGGALSIGNIWPGDYGFGTIPRYYIDYYDLGPQRSYRYANHVVYRLDSDSRAITGIAALLSGDRFIVGQKMPDGYDIYNIPSIYRQQYADSKDTAYRYADGYIYKIDPRSWKIRAAIELIAA</sequence>
<dbReference type="RefSeq" id="WP_160736925.1">
    <property type="nucleotide sequence ID" value="NZ_WTYT01000005.1"/>
</dbReference>
<gene>
    <name evidence="2" type="ORF">GRI91_12005</name>
</gene>
<name>A0A6I4T8W3_9SPHN</name>
<dbReference type="AlphaFoldDB" id="A0A6I4T8W3"/>
<accession>A0A6I4T8W3</accession>
<dbReference type="OrthoDB" id="7408224at2"/>
<feature type="region of interest" description="Disordered" evidence="1">
    <location>
        <begin position="1"/>
        <end position="160"/>
    </location>
</feature>
<feature type="compositionally biased region" description="Low complexity" evidence="1">
    <location>
        <begin position="1"/>
        <end position="21"/>
    </location>
</feature>
<organism evidence="2 3">
    <name type="scientific">Altericroceibacterium endophyticum</name>
    <dbReference type="NCBI Taxonomy" id="1808508"/>
    <lineage>
        <taxon>Bacteria</taxon>
        <taxon>Pseudomonadati</taxon>
        <taxon>Pseudomonadota</taxon>
        <taxon>Alphaproteobacteria</taxon>
        <taxon>Sphingomonadales</taxon>
        <taxon>Erythrobacteraceae</taxon>
        <taxon>Altericroceibacterium</taxon>
    </lineage>
</organism>
<dbReference type="Proteomes" id="UP000438476">
    <property type="component" value="Unassembled WGS sequence"/>
</dbReference>
<feature type="compositionally biased region" description="Basic and acidic residues" evidence="1">
    <location>
        <begin position="136"/>
        <end position="160"/>
    </location>
</feature>